<dbReference type="Pfam" id="PF14322">
    <property type="entry name" value="SusD-like_3"/>
    <property type="match status" value="1"/>
</dbReference>
<name>A0A412YBK7_9BACE</name>
<dbReference type="SUPFAM" id="SSF48452">
    <property type="entry name" value="TPR-like"/>
    <property type="match status" value="1"/>
</dbReference>
<keyword evidence="4" id="KW-0472">Membrane</keyword>
<evidence type="ECO:0000259" key="8">
    <source>
        <dbReference type="Pfam" id="PF14322"/>
    </source>
</evidence>
<comment type="similarity">
    <text evidence="2">Belongs to the SusD family.</text>
</comment>
<evidence type="ECO:0000256" key="6">
    <source>
        <dbReference type="SAM" id="SignalP"/>
    </source>
</evidence>
<evidence type="ECO:0000256" key="1">
    <source>
        <dbReference type="ARBA" id="ARBA00004442"/>
    </source>
</evidence>
<protein>
    <submittedName>
        <fullName evidence="9">RagB/SusD family nutrient uptake outer membrane protein</fullName>
    </submittedName>
</protein>
<evidence type="ECO:0000313" key="10">
    <source>
        <dbReference type="Proteomes" id="UP000283850"/>
    </source>
</evidence>
<evidence type="ECO:0000256" key="5">
    <source>
        <dbReference type="ARBA" id="ARBA00023237"/>
    </source>
</evidence>
<feature type="signal peptide" evidence="6">
    <location>
        <begin position="1"/>
        <end position="21"/>
    </location>
</feature>
<dbReference type="AlphaFoldDB" id="A0A412YBK7"/>
<comment type="caution">
    <text evidence="9">The sequence shown here is derived from an EMBL/GenBank/DDBJ whole genome shotgun (WGS) entry which is preliminary data.</text>
</comment>
<gene>
    <name evidence="9" type="ORF">DWW10_09435</name>
</gene>
<evidence type="ECO:0000313" key="9">
    <source>
        <dbReference type="EMBL" id="RGV54718.1"/>
    </source>
</evidence>
<feature type="domain" description="SusD-like N-terminal" evidence="8">
    <location>
        <begin position="25"/>
        <end position="230"/>
    </location>
</feature>
<feature type="chain" id="PRO_5019524496" evidence="6">
    <location>
        <begin position="22"/>
        <end position="672"/>
    </location>
</feature>
<keyword evidence="3 6" id="KW-0732">Signal</keyword>
<sequence>MKLTYKITRMAQVLITSCCLASCNYLDIIPPAQADFKDTMKDQEATLSFLYTCYGAVPRSTPFQYHSFELSADESAAPYEYSNYQQQVAWGTISPAFYSSWGGDDQTIWVPSYNWLGYVHHFLSLIDELQPVGVTQEDKEEYKAECYFLEAYYHFRVLQAFGPCPLITEKVDPNITNEGIPGRSHFDYCVDYIVGKLDQAAGVLPATRPTNYLGRATSTVARALKARVLLYAASPLWNGSFPHPEWKNKNYETPGYGNELVSTTYNPEKWTRALTACQEALTAAKAAGYQLFDIETANRKADRDNLSLPFIPGREEDTEENREFKERVRMFQYLIAANEGDNNKEIIWGQRISIDGNNGSGEATSWRLPNKVVKRSNGIYEGGWAGDAPTLYSVQHFYTENGKLPEKDPEFYSEDQWYTRFYEGTQSPALATNNLDGEDVKNDIIKMHAKREARFYAWIAFDGCQYSPKINNGGPLWLNLKNTNTNGYNTSNTRNCVGAGYLTKKFIDPNTYYGADGTKTWTAIRRPLFRMAELYLNLAECYAALDNTGEALSNLNEVRRRAGFDDLTEGDITADMTLTDWVRNERFVELFEEGHRYYDVRRWMIAPQMLKAGARYGLDGLRVNPSFENFNKPTLINQPFKWDDRLYLLPVWSRTGMDELYSNPQLVQAPGY</sequence>
<reference evidence="9 10" key="1">
    <citation type="submission" date="2018-08" db="EMBL/GenBank/DDBJ databases">
        <title>A genome reference for cultivated species of the human gut microbiota.</title>
        <authorList>
            <person name="Zou Y."/>
            <person name="Xue W."/>
            <person name="Luo G."/>
        </authorList>
    </citation>
    <scope>NUCLEOTIDE SEQUENCE [LARGE SCALE GENOMIC DNA]</scope>
    <source>
        <strain evidence="9 10">AF14-32</strain>
    </source>
</reference>
<organism evidence="9 10">
    <name type="scientific">Bacteroides intestinalis</name>
    <dbReference type="NCBI Taxonomy" id="329854"/>
    <lineage>
        <taxon>Bacteria</taxon>
        <taxon>Pseudomonadati</taxon>
        <taxon>Bacteroidota</taxon>
        <taxon>Bacteroidia</taxon>
        <taxon>Bacteroidales</taxon>
        <taxon>Bacteroidaceae</taxon>
        <taxon>Bacteroides</taxon>
    </lineage>
</organism>
<evidence type="ECO:0000256" key="4">
    <source>
        <dbReference type="ARBA" id="ARBA00023136"/>
    </source>
</evidence>
<dbReference type="Pfam" id="PF07980">
    <property type="entry name" value="SusD_RagB"/>
    <property type="match status" value="1"/>
</dbReference>
<dbReference type="Proteomes" id="UP000283850">
    <property type="component" value="Unassembled WGS sequence"/>
</dbReference>
<accession>A0A412YBK7</accession>
<dbReference type="GO" id="GO:0009279">
    <property type="term" value="C:cell outer membrane"/>
    <property type="evidence" value="ECO:0007669"/>
    <property type="project" value="UniProtKB-SubCell"/>
</dbReference>
<feature type="domain" description="RagB/SusD" evidence="7">
    <location>
        <begin position="344"/>
        <end position="672"/>
    </location>
</feature>
<evidence type="ECO:0000256" key="3">
    <source>
        <dbReference type="ARBA" id="ARBA00022729"/>
    </source>
</evidence>
<dbReference type="EMBL" id="QRZF01000005">
    <property type="protein sequence ID" value="RGV54718.1"/>
    <property type="molecule type" value="Genomic_DNA"/>
</dbReference>
<dbReference type="Gene3D" id="1.25.40.390">
    <property type="match status" value="1"/>
</dbReference>
<comment type="subcellular location">
    <subcellularLocation>
        <location evidence="1">Cell outer membrane</location>
    </subcellularLocation>
</comment>
<dbReference type="RefSeq" id="WP_022393073.1">
    <property type="nucleotide sequence ID" value="NZ_JADMTM010000049.1"/>
</dbReference>
<proteinExistence type="inferred from homology"/>
<dbReference type="InterPro" id="IPR011990">
    <property type="entry name" value="TPR-like_helical_dom_sf"/>
</dbReference>
<evidence type="ECO:0000256" key="2">
    <source>
        <dbReference type="ARBA" id="ARBA00006275"/>
    </source>
</evidence>
<evidence type="ECO:0000259" key="7">
    <source>
        <dbReference type="Pfam" id="PF07980"/>
    </source>
</evidence>
<dbReference type="InterPro" id="IPR012944">
    <property type="entry name" value="SusD_RagB_dom"/>
</dbReference>
<dbReference type="InterPro" id="IPR033985">
    <property type="entry name" value="SusD-like_N"/>
</dbReference>
<keyword evidence="5" id="KW-0998">Cell outer membrane</keyword>